<comment type="similarity">
    <text evidence="2 7 8">Belongs to the peptidase S8 family.</text>
</comment>
<keyword evidence="4 7" id="KW-0645">Protease</keyword>
<dbReference type="PROSITE" id="PS00138">
    <property type="entry name" value="SUBTILASE_SER"/>
    <property type="match status" value="1"/>
</dbReference>
<dbReference type="InterPro" id="IPR034084">
    <property type="entry name" value="Thermitase-like_dom"/>
</dbReference>
<proteinExistence type="inferred from homology"/>
<dbReference type="Gene3D" id="2.60.120.380">
    <property type="match status" value="2"/>
</dbReference>
<keyword evidence="6 7" id="KW-0720">Serine protease</keyword>
<organism evidence="14 15">
    <name type="scientific">Parageobacillus toebii</name>
    <dbReference type="NCBI Taxonomy" id="153151"/>
    <lineage>
        <taxon>Bacteria</taxon>
        <taxon>Bacillati</taxon>
        <taxon>Bacillota</taxon>
        <taxon>Bacilli</taxon>
        <taxon>Bacillales</taxon>
        <taxon>Anoxybacillaceae</taxon>
        <taxon>Parageobacillus</taxon>
    </lineage>
</organism>
<dbReference type="SUPFAM" id="SSF52743">
    <property type="entry name" value="Subtilisin-like"/>
    <property type="match status" value="1"/>
</dbReference>
<evidence type="ECO:0000256" key="3">
    <source>
        <dbReference type="ARBA" id="ARBA00022525"/>
    </source>
</evidence>
<keyword evidence="10" id="KW-0732">Signal</keyword>
<dbReference type="InterPro" id="IPR054399">
    <property type="entry name" value="Fervidolysin-like_N_prodom"/>
</dbReference>
<dbReference type="SUPFAM" id="SSF89260">
    <property type="entry name" value="Collagen-binding domain"/>
    <property type="match status" value="1"/>
</dbReference>
<evidence type="ECO:0000256" key="7">
    <source>
        <dbReference type="PROSITE-ProRule" id="PRU01240"/>
    </source>
</evidence>
<dbReference type="Pfam" id="PF04151">
    <property type="entry name" value="PPC"/>
    <property type="match status" value="1"/>
</dbReference>
<evidence type="ECO:0008006" key="16">
    <source>
        <dbReference type="Google" id="ProtNLM"/>
    </source>
</evidence>
<dbReference type="GO" id="GO:0004252">
    <property type="term" value="F:serine-type endopeptidase activity"/>
    <property type="evidence" value="ECO:0007669"/>
    <property type="project" value="UniProtKB-UniRule"/>
</dbReference>
<feature type="compositionally biased region" description="Acidic residues" evidence="9">
    <location>
        <begin position="715"/>
        <end position="731"/>
    </location>
</feature>
<feature type="region of interest" description="Disordered" evidence="9">
    <location>
        <begin position="706"/>
        <end position="747"/>
    </location>
</feature>
<dbReference type="PATRIC" id="fig|153151.4.peg.2722"/>
<gene>
    <name evidence="14" type="ORF">B4110_3690</name>
</gene>
<dbReference type="PANTHER" id="PTHR43806:SF11">
    <property type="entry name" value="CEREVISIN-RELATED"/>
    <property type="match status" value="1"/>
</dbReference>
<evidence type="ECO:0000256" key="2">
    <source>
        <dbReference type="ARBA" id="ARBA00011073"/>
    </source>
</evidence>
<evidence type="ECO:0000259" key="13">
    <source>
        <dbReference type="Pfam" id="PF22148"/>
    </source>
</evidence>
<dbReference type="RefSeq" id="WP_062677821.1">
    <property type="nucleotide sequence ID" value="NZ_LQYW01000042.1"/>
</dbReference>
<comment type="caution">
    <text evidence="14">The sequence shown here is derived from an EMBL/GenBank/DDBJ whole genome shotgun (WGS) entry which is preliminary data.</text>
</comment>
<evidence type="ECO:0000259" key="11">
    <source>
        <dbReference type="Pfam" id="PF00082"/>
    </source>
</evidence>
<keyword evidence="3" id="KW-0964">Secreted</keyword>
<feature type="chain" id="PRO_5007565004" description="Peptidase S8/S53 domain-containing protein" evidence="10">
    <location>
        <begin position="28"/>
        <end position="1163"/>
    </location>
</feature>
<evidence type="ECO:0000256" key="8">
    <source>
        <dbReference type="RuleBase" id="RU003355"/>
    </source>
</evidence>
<comment type="subcellular location">
    <subcellularLocation>
        <location evidence="1">Secreted</location>
    </subcellularLocation>
</comment>
<evidence type="ECO:0000313" key="14">
    <source>
        <dbReference type="EMBL" id="KYD31179.1"/>
    </source>
</evidence>
<dbReference type="Gene3D" id="3.40.50.200">
    <property type="entry name" value="Peptidase S8/S53 domain"/>
    <property type="match status" value="1"/>
</dbReference>
<evidence type="ECO:0000256" key="9">
    <source>
        <dbReference type="SAM" id="MobiDB-lite"/>
    </source>
</evidence>
<name>A0A150N379_9BACL</name>
<reference evidence="14 15" key="1">
    <citation type="submission" date="2016-01" db="EMBL/GenBank/DDBJ databases">
        <title>Draft Genome Sequences of Seven Thermophilic Sporeformers Isolated from Foods.</title>
        <authorList>
            <person name="Berendsen E.M."/>
            <person name="Wells-Bennik M.H."/>
            <person name="Krawcyk A.O."/>
            <person name="De Jong A."/>
            <person name="Holsappel S."/>
            <person name="Eijlander R.T."/>
            <person name="Kuipers O.P."/>
        </authorList>
    </citation>
    <scope>NUCLEOTIDE SEQUENCE [LARGE SCALE GENOMIC DNA]</scope>
    <source>
        <strain evidence="14 15">B4110</strain>
    </source>
</reference>
<evidence type="ECO:0000259" key="12">
    <source>
        <dbReference type="Pfam" id="PF04151"/>
    </source>
</evidence>
<dbReference type="CDD" id="cd07484">
    <property type="entry name" value="Peptidases_S8_Thermitase_like"/>
    <property type="match status" value="1"/>
</dbReference>
<dbReference type="EMBL" id="LQYW01000042">
    <property type="protein sequence ID" value="KYD31179.1"/>
    <property type="molecule type" value="Genomic_DNA"/>
</dbReference>
<dbReference type="InterPro" id="IPR023827">
    <property type="entry name" value="Peptidase_S8_Asp-AS"/>
</dbReference>
<feature type="signal peptide" evidence="10">
    <location>
        <begin position="1"/>
        <end position="27"/>
    </location>
</feature>
<evidence type="ECO:0000256" key="4">
    <source>
        <dbReference type="ARBA" id="ARBA00022670"/>
    </source>
</evidence>
<dbReference type="PROSITE" id="PS00136">
    <property type="entry name" value="SUBTILASE_ASP"/>
    <property type="match status" value="1"/>
</dbReference>
<dbReference type="InterPro" id="IPR007280">
    <property type="entry name" value="Peptidase_C_arc/bac"/>
</dbReference>
<keyword evidence="5 7" id="KW-0378">Hydrolase</keyword>
<dbReference type="Proteomes" id="UP000075324">
    <property type="component" value="Unassembled WGS sequence"/>
</dbReference>
<dbReference type="PRINTS" id="PR00723">
    <property type="entry name" value="SUBTILISIN"/>
</dbReference>
<dbReference type="InterPro" id="IPR015500">
    <property type="entry name" value="Peptidase_S8_subtilisin-rel"/>
</dbReference>
<dbReference type="PANTHER" id="PTHR43806">
    <property type="entry name" value="PEPTIDASE S8"/>
    <property type="match status" value="1"/>
</dbReference>
<sequence>MGKGKWKKTAVSLGLASMLVLPSFAQASTMPPLEQWKKQYHQQHASKAQLAYKQLKEAQNQISEDTLIVKYKEKIPASVHRSLGATVKKSFPQLGYDVVTLQKGKTMQEVARAYAKLKAVTSVTPSFTYKKLGTNDPKNSKMYPLSLLQIDKALQLAGKHSVTVAVIDTGVDMKHPDLKAQLLPSYNAANPASPGIKDIHGTHVAGIIGASADNGIGAHGINPNVKILPIDVFNGGLGASDYVIAQGILYAIEKGAKVINMSLGGYFDSPILEDAVKKAIDAGITVVAAAGNESTDMYAIPASYEGVISVGATDSQNRLANFSNYGPSVDIVAPGVDVYSTVYDPTKGASYAELSGTSMASPVVAGVASLILSKYPNLKPYEVEAILEKTATDLGEKGYDLKYANGLVNPVAALNFDIKKLPKKETWNDETILAKALPLQLTDKPFTKTGSFTTPEEIHWLKVELKAGESVQSVLEGAKDYDYKLILRFYPEGKKQSEKPINVNDTRAGEVEGKLFTAKENGTLVIGVTDANGNYSTQGKSKYTLTLQKLATLAVDNSTKDNPIVMEKLPFDSDQTEFAPLTFVPEKEGEADKDYFTFKVEEPTTVKLNLSPVPGIDSTINVYFAEEFYHSDEKTKEDYGPYPIVTANNNGSGKGETVTFEAQPGMEYVIETASEPSLDFGYYYGLFPTTSSAKGDTPASAIPYRLTAEPVTMPPDEDGYPLADDEEEPAPSEETTPAEEAQLNKKAKEKKDIIIIEDNGPLSFEKEDIQHIKENALPYNLGDKQSAYIQFGEDRDFYKLSAVDDTAIYRFTFDAPDDMTPQATIYEYDPKKDELNPVADYYGYDYFTGQKTNKLTLFLEKGKQYYLSIANERYQPSADPYTFTSEKLMNAPKDANENNNEPILATVVQPNKVVTGNFALTNDVDVYYYKHRANDEIFAFFARPEKLENKASLPNDLQGTLVPFVIVFEDTNGNMSIDDDEAGKAVEFGPTGFNPMYDVNGSFKAKKNTGYFFVAINFLYDGLTLQSYRFGIETLPKKDEDAGSVVKNNVPSKPLSLKQSGNTYKAVGYLNASVDYGDKDYYAFTAAKDGKFTVQLAGGVTMDGVISIYNEKGGLVQTFDYYGEGDSEIATVTLKKGKYYIVVEDSFARPSAQPYTLSISPVK</sequence>
<dbReference type="PROSITE" id="PS51892">
    <property type="entry name" value="SUBTILASE"/>
    <property type="match status" value="1"/>
</dbReference>
<dbReference type="InterPro" id="IPR000209">
    <property type="entry name" value="Peptidase_S8/S53_dom"/>
</dbReference>
<dbReference type="Pfam" id="PF22148">
    <property type="entry name" value="Fervidolysin_NPro-like"/>
    <property type="match status" value="1"/>
</dbReference>
<dbReference type="GO" id="GO:0006508">
    <property type="term" value="P:proteolysis"/>
    <property type="evidence" value="ECO:0007669"/>
    <property type="project" value="UniProtKB-KW"/>
</dbReference>
<evidence type="ECO:0000256" key="1">
    <source>
        <dbReference type="ARBA" id="ARBA00004613"/>
    </source>
</evidence>
<feature type="active site" description="Charge relay system" evidence="7">
    <location>
        <position position="358"/>
    </location>
</feature>
<feature type="domain" description="Fervidolysin-like N-terminal prodomain" evidence="13">
    <location>
        <begin position="62"/>
        <end position="125"/>
    </location>
</feature>
<evidence type="ECO:0000313" key="15">
    <source>
        <dbReference type="Proteomes" id="UP000075324"/>
    </source>
</evidence>
<feature type="active site" description="Charge relay system" evidence="7">
    <location>
        <position position="168"/>
    </location>
</feature>
<dbReference type="GO" id="GO:0005576">
    <property type="term" value="C:extracellular region"/>
    <property type="evidence" value="ECO:0007669"/>
    <property type="project" value="UniProtKB-SubCell"/>
</dbReference>
<evidence type="ECO:0000256" key="5">
    <source>
        <dbReference type="ARBA" id="ARBA00022801"/>
    </source>
</evidence>
<dbReference type="PROSITE" id="PS00137">
    <property type="entry name" value="SUBTILASE_HIS"/>
    <property type="match status" value="1"/>
</dbReference>
<evidence type="ECO:0000256" key="6">
    <source>
        <dbReference type="ARBA" id="ARBA00022825"/>
    </source>
</evidence>
<dbReference type="InterPro" id="IPR050131">
    <property type="entry name" value="Peptidase_S8_subtilisin-like"/>
</dbReference>
<protein>
    <recommendedName>
        <fullName evidence="16">Peptidase S8/S53 domain-containing protein</fullName>
    </recommendedName>
</protein>
<feature type="domain" description="Peptidase C-terminal archaeal/bacterial" evidence="12">
    <location>
        <begin position="1078"/>
        <end position="1144"/>
    </location>
</feature>
<dbReference type="AlphaFoldDB" id="A0A150N379"/>
<feature type="domain" description="Peptidase S8/S53" evidence="11">
    <location>
        <begin position="160"/>
        <end position="406"/>
    </location>
</feature>
<dbReference type="InterPro" id="IPR023828">
    <property type="entry name" value="Peptidase_S8_Ser-AS"/>
</dbReference>
<feature type="compositionally biased region" description="Low complexity" evidence="9">
    <location>
        <begin position="732"/>
        <end position="741"/>
    </location>
</feature>
<dbReference type="Pfam" id="PF00082">
    <property type="entry name" value="Peptidase_S8"/>
    <property type="match status" value="1"/>
</dbReference>
<dbReference type="InterPro" id="IPR022398">
    <property type="entry name" value="Peptidase_S8_His-AS"/>
</dbReference>
<dbReference type="InterPro" id="IPR036852">
    <property type="entry name" value="Peptidase_S8/S53_dom_sf"/>
</dbReference>
<evidence type="ECO:0000256" key="10">
    <source>
        <dbReference type="SAM" id="SignalP"/>
    </source>
</evidence>
<feature type="active site" description="Charge relay system" evidence="7">
    <location>
        <position position="200"/>
    </location>
</feature>
<accession>A0A150N379</accession>